<evidence type="ECO:0000313" key="3">
    <source>
        <dbReference type="EMBL" id="TYP79490.1"/>
    </source>
</evidence>
<feature type="transmembrane region" description="Helical" evidence="2">
    <location>
        <begin position="152"/>
        <end position="171"/>
    </location>
</feature>
<feature type="transmembrane region" description="Helical" evidence="2">
    <location>
        <begin position="7"/>
        <end position="27"/>
    </location>
</feature>
<dbReference type="EMBL" id="VNHS01000001">
    <property type="protein sequence ID" value="TYP79490.1"/>
    <property type="molecule type" value="Genomic_DNA"/>
</dbReference>
<reference evidence="3 4" key="1">
    <citation type="submission" date="2019-07" db="EMBL/GenBank/DDBJ databases">
        <title>Genomic Encyclopedia of Type Strains, Phase III (KMG-III): the genomes of soil and plant-associated and newly described type strains.</title>
        <authorList>
            <person name="Whitman W."/>
        </authorList>
    </citation>
    <scope>NUCLEOTIDE SEQUENCE [LARGE SCALE GENOMIC DNA]</scope>
    <source>
        <strain evidence="3 4">BL24</strain>
    </source>
</reference>
<proteinExistence type="predicted"/>
<evidence type="ECO:0000256" key="2">
    <source>
        <dbReference type="SAM" id="Phobius"/>
    </source>
</evidence>
<feature type="region of interest" description="Disordered" evidence="1">
    <location>
        <begin position="213"/>
        <end position="248"/>
    </location>
</feature>
<keyword evidence="2" id="KW-0812">Transmembrane</keyword>
<feature type="transmembrane region" description="Helical" evidence="2">
    <location>
        <begin position="121"/>
        <end position="140"/>
    </location>
</feature>
<keyword evidence="4" id="KW-1185">Reference proteome</keyword>
<name>A0A5S5CIB1_9BACL</name>
<dbReference type="AlphaFoldDB" id="A0A5S5CIB1"/>
<feature type="transmembrane region" description="Helical" evidence="2">
    <location>
        <begin position="47"/>
        <end position="68"/>
    </location>
</feature>
<gene>
    <name evidence="3" type="ORF">BCM02_101608</name>
</gene>
<comment type="caution">
    <text evidence="3">The sequence shown here is derived from an EMBL/GenBank/DDBJ whole genome shotgun (WGS) entry which is preliminary data.</text>
</comment>
<evidence type="ECO:0000313" key="4">
    <source>
        <dbReference type="Proteomes" id="UP000323257"/>
    </source>
</evidence>
<keyword evidence="2" id="KW-0472">Membrane</keyword>
<evidence type="ECO:0000256" key="1">
    <source>
        <dbReference type="SAM" id="MobiDB-lite"/>
    </source>
</evidence>
<organism evidence="3 4">
    <name type="scientific">Paenibacillus methanolicus</name>
    <dbReference type="NCBI Taxonomy" id="582686"/>
    <lineage>
        <taxon>Bacteria</taxon>
        <taxon>Bacillati</taxon>
        <taxon>Bacillota</taxon>
        <taxon>Bacilli</taxon>
        <taxon>Bacillales</taxon>
        <taxon>Paenibacillaceae</taxon>
        <taxon>Paenibacillus</taxon>
    </lineage>
</organism>
<feature type="transmembrane region" description="Helical" evidence="2">
    <location>
        <begin position="100"/>
        <end position="116"/>
    </location>
</feature>
<feature type="compositionally biased region" description="Polar residues" evidence="1">
    <location>
        <begin position="227"/>
        <end position="247"/>
    </location>
</feature>
<dbReference type="Proteomes" id="UP000323257">
    <property type="component" value="Unassembled WGS sequence"/>
</dbReference>
<sequence>MLGRQNRFMLGLGLASFMLSSIIHILQRSFRLFGETAPVAGNFPPPVYIQNIAMLIPVLLWIAACLLYRSNDTHRHVPMFGSLVLISSGLSVVIGGGGKAELHLVFFAAIAAIAYYGRIRLVLVSAMIVAAVQTAGLALHPGWLYESAEHGAGIWLLHTALLAVTASAAALQIRSKSKIEKTLTSNDHAASGLAHYFAAAHLDHDACVQKSTRDAQRDEASRLQVGSDVTGSEPSIPVQQPVHQASNLEKAMREFERRSAAASQTSS</sequence>
<feature type="transmembrane region" description="Helical" evidence="2">
    <location>
        <begin position="77"/>
        <end position="94"/>
    </location>
</feature>
<keyword evidence="2" id="KW-1133">Transmembrane helix</keyword>
<accession>A0A5S5CIB1</accession>
<protein>
    <submittedName>
        <fullName evidence="3">Uncharacterized protein</fullName>
    </submittedName>
</protein>
<dbReference type="RefSeq" id="WP_148927543.1">
    <property type="nucleotide sequence ID" value="NZ_VNHS01000001.1"/>
</dbReference>